<accession>A0ACB9R3F2</accession>
<comment type="caution">
    <text evidence="1">The sequence shown here is derived from an EMBL/GenBank/DDBJ whole genome shotgun (WGS) entry which is preliminary data.</text>
</comment>
<organism evidence="1 2">
    <name type="scientific">Melastoma candidum</name>
    <dbReference type="NCBI Taxonomy" id="119954"/>
    <lineage>
        <taxon>Eukaryota</taxon>
        <taxon>Viridiplantae</taxon>
        <taxon>Streptophyta</taxon>
        <taxon>Embryophyta</taxon>
        <taxon>Tracheophyta</taxon>
        <taxon>Spermatophyta</taxon>
        <taxon>Magnoliopsida</taxon>
        <taxon>eudicotyledons</taxon>
        <taxon>Gunneridae</taxon>
        <taxon>Pentapetalae</taxon>
        <taxon>rosids</taxon>
        <taxon>malvids</taxon>
        <taxon>Myrtales</taxon>
        <taxon>Melastomataceae</taxon>
        <taxon>Melastomatoideae</taxon>
        <taxon>Melastomateae</taxon>
        <taxon>Melastoma</taxon>
    </lineage>
</organism>
<protein>
    <submittedName>
        <fullName evidence="1">Uncharacterized protein</fullName>
    </submittedName>
</protein>
<name>A0ACB9R3F2_9MYRT</name>
<reference evidence="2" key="1">
    <citation type="journal article" date="2023" name="Front. Plant Sci.">
        <title>Chromosomal-level genome assembly of Melastoma candidum provides insights into trichome evolution.</title>
        <authorList>
            <person name="Zhong Y."/>
            <person name="Wu W."/>
            <person name="Sun C."/>
            <person name="Zou P."/>
            <person name="Liu Y."/>
            <person name="Dai S."/>
            <person name="Zhou R."/>
        </authorList>
    </citation>
    <scope>NUCLEOTIDE SEQUENCE [LARGE SCALE GENOMIC DNA]</scope>
</reference>
<dbReference type="EMBL" id="CM042883">
    <property type="protein sequence ID" value="KAI4372806.1"/>
    <property type="molecule type" value="Genomic_DNA"/>
</dbReference>
<proteinExistence type="predicted"/>
<gene>
    <name evidence="1" type="ORF">MLD38_010993</name>
</gene>
<evidence type="ECO:0000313" key="2">
    <source>
        <dbReference type="Proteomes" id="UP001057402"/>
    </source>
</evidence>
<sequence length="63" mass="7437">MFDIKIERDSIYALKVKEGPDILFLGGNAFLYRENEIRTAELVQMIVHFYNKARKPSFITRKT</sequence>
<dbReference type="Proteomes" id="UP001057402">
    <property type="component" value="Chromosome 4"/>
</dbReference>
<keyword evidence="2" id="KW-1185">Reference proteome</keyword>
<evidence type="ECO:0000313" key="1">
    <source>
        <dbReference type="EMBL" id="KAI4372806.1"/>
    </source>
</evidence>